<feature type="domain" description="VWFA" evidence="2">
    <location>
        <begin position="626"/>
        <end position="799"/>
    </location>
</feature>
<feature type="domain" description="VWFA" evidence="2">
    <location>
        <begin position="829"/>
        <end position="1007"/>
    </location>
</feature>
<feature type="domain" description="VWFA" evidence="2">
    <location>
        <begin position="407"/>
        <end position="580"/>
    </location>
</feature>
<dbReference type="PROSITE" id="PS50234">
    <property type="entry name" value="VWFA"/>
    <property type="match status" value="5"/>
</dbReference>
<dbReference type="WBParaSite" id="EVEC_0000293501-mRNA-1">
    <property type="protein sequence ID" value="EVEC_0000293501-mRNA-1"/>
    <property type="gene ID" value="EVEC_0000293501"/>
</dbReference>
<dbReference type="PANTHER" id="PTHR24020">
    <property type="entry name" value="COLLAGEN ALPHA"/>
    <property type="match status" value="1"/>
</dbReference>
<evidence type="ECO:0000313" key="3">
    <source>
        <dbReference type="EMBL" id="VDD87500.1"/>
    </source>
</evidence>
<dbReference type="PANTHER" id="PTHR24020:SF84">
    <property type="entry name" value="VWFA DOMAIN-CONTAINING PROTEIN"/>
    <property type="match status" value="1"/>
</dbReference>
<reference evidence="3 4" key="2">
    <citation type="submission" date="2018-10" db="EMBL/GenBank/DDBJ databases">
        <authorList>
            <consortium name="Pathogen Informatics"/>
        </authorList>
    </citation>
    <scope>NUCLEOTIDE SEQUENCE [LARGE SCALE GENOMIC DNA]</scope>
</reference>
<dbReference type="CDD" id="cd01450">
    <property type="entry name" value="vWFA_subfamily_ECM"/>
    <property type="match status" value="2"/>
</dbReference>
<organism evidence="5">
    <name type="scientific">Enterobius vermicularis</name>
    <name type="common">Human pinworm</name>
    <dbReference type="NCBI Taxonomy" id="51028"/>
    <lineage>
        <taxon>Eukaryota</taxon>
        <taxon>Metazoa</taxon>
        <taxon>Ecdysozoa</taxon>
        <taxon>Nematoda</taxon>
        <taxon>Chromadorea</taxon>
        <taxon>Rhabditida</taxon>
        <taxon>Spirurina</taxon>
        <taxon>Oxyuridomorpha</taxon>
        <taxon>Oxyuroidea</taxon>
        <taxon>Oxyuridae</taxon>
        <taxon>Enterobius</taxon>
    </lineage>
</organism>
<dbReference type="CDD" id="cd00198">
    <property type="entry name" value="vWFA"/>
    <property type="match status" value="2"/>
</dbReference>
<dbReference type="Pfam" id="PF00092">
    <property type="entry name" value="VWA"/>
    <property type="match status" value="5"/>
</dbReference>
<reference evidence="5" key="1">
    <citation type="submission" date="2017-02" db="UniProtKB">
        <authorList>
            <consortium name="WormBaseParasite"/>
        </authorList>
    </citation>
    <scope>IDENTIFICATION</scope>
</reference>
<feature type="domain" description="VWFA" evidence="2">
    <location>
        <begin position="163"/>
        <end position="336"/>
    </location>
</feature>
<feature type="compositionally biased region" description="Low complexity" evidence="1">
    <location>
        <begin position="1063"/>
        <end position="1094"/>
    </location>
</feature>
<proteinExistence type="predicted"/>
<dbReference type="InterPro" id="IPR050525">
    <property type="entry name" value="ECM_Assembly_Org"/>
</dbReference>
<feature type="domain" description="VWFA" evidence="2">
    <location>
        <begin position="1174"/>
        <end position="1346"/>
    </location>
</feature>
<dbReference type="Gene3D" id="3.40.50.410">
    <property type="entry name" value="von Willebrand factor, type A domain"/>
    <property type="match status" value="5"/>
</dbReference>
<accession>A0A0N4UZ94</accession>
<dbReference type="InterPro" id="IPR002035">
    <property type="entry name" value="VWF_A"/>
</dbReference>
<feature type="region of interest" description="Disordered" evidence="1">
    <location>
        <begin position="1057"/>
        <end position="1094"/>
    </location>
</feature>
<name>A0A0N4UZ94_ENTVE</name>
<dbReference type="SMART" id="SM00327">
    <property type="entry name" value="VWA"/>
    <property type="match status" value="5"/>
</dbReference>
<dbReference type="OrthoDB" id="6132182at2759"/>
<dbReference type="Proteomes" id="UP000274131">
    <property type="component" value="Unassembled WGS sequence"/>
</dbReference>
<evidence type="ECO:0000313" key="5">
    <source>
        <dbReference type="WBParaSite" id="EVEC_0000293501-mRNA-1"/>
    </source>
</evidence>
<sequence>MYICLAASVAVDEISENHRKDAKLVFIIFSDGGIRNCSNSTKNTIKKLHSFAADIYVVFTSDKNVHSELLRYTANESRVIPNDLTAVLELVKINPCSTSKTEMNDSFVVFQKGEKGNRVTETEKNKEFENEKSILPMASSTLETVTMESSTSSVIVDPNCLVDLMFIIDRSQSVEKEFQDQLKFAIEMVKRIGHGDLMDRVRVGVVSFARAPKLEFSFGEYNNGSQVVQALSDLKHTGGSTSVVKAVNLAVSEIQNAARKNARLMVVLISDGNSQDPWADVISAADRLHNTNADVYAVTVSHDYFFRELELYAGNKWFVYIDARVRQFLEQVEVSVARCEKPDIPTDPDSKVVVKTKFIPDNASYYLQSETEKIETEEKPIFTTSTTFDPVTKENTYPPECLNDPVDILFILDTSSSIEDEFYAEKNFALDLVKAIPDATLENRISVGLIRFAGSAKVQFRLGRLRTKSDILYDLERVEYTSGKTSLVAGTNEALKEIAQHHRANARLVVIFITDGNSQDQWSIVQSTAGKLHGSGGEIYAVTLSKKFSMDELKEYTHNEANIYVNGRISKFIEEVSASVLDCKESPLKEPASSTTTPEPSEAVDGSVVTSVSTFVNEKCKYGKMDLEIILDASTSRQEVFERQRELALSLVERLPIDVNETHVAVGINSFTEVPTLRQTLGLGRDKQMVRHAIEDIKYTGGSTLTASAIELSVDDLESGRRPDAIQVVVLMNDGLSQDTWDAVLKASERLRSVAPERFGVALGQHIDMRELRRYIGDDDRIYRDDETERFLNDVVSLLAKGKDCESPVQKSTAEVTPLADDCDLPNLDVVVVFDNSDSTSNMSDPSISLNRFLLLDVLGSLPDTWDSGKLKLSLISFADKPNLTVSFADNDSRETIFKKVEGITAQHKQANYAKAVNFAVKEYEKAHRPDARGLLLLVGDGHSYDTAQERDSIMTLLDKHMELLVLAVDSGKNLDIENLAMYTSSPELVYGYERNAEFARDVLKEASAPESCDKKDDSLAAGSDGTQKDVTSKNDLKEFVTNKVITKTKETANADSKNIGISKQKSTATTSQTKQTKKPTPTQTAKPLTTKSSVKSAVKTKTSSLITVQPKTSRLTTRPAVQPTVSRFSNAINGSTANHLTPTTVIPITSMTRKTTQLYTEDTTPYVPGCMLDVIIIIDASGSVQETFERQKELAATIIERLRISEKNAHVAIIKFAAEEKVKTVWSFNRPQTKKLVLRALQSVVFSSGVTAIDKALLKAVEEYNSEGRPGEATPVGIIFTDGYSQRDTSEAASQLRTIIPNMFAIAINHQYPINRVELENITGDPDKVFTDSNINQLHTTIHKYSSGC</sequence>
<evidence type="ECO:0000256" key="1">
    <source>
        <dbReference type="SAM" id="MobiDB-lite"/>
    </source>
</evidence>
<dbReference type="EMBL" id="UXUI01007421">
    <property type="protein sequence ID" value="VDD87500.1"/>
    <property type="molecule type" value="Genomic_DNA"/>
</dbReference>
<gene>
    <name evidence="3" type="ORF">EVEC_LOCUS2643</name>
</gene>
<keyword evidence="4" id="KW-1185">Reference proteome</keyword>
<feature type="region of interest" description="Disordered" evidence="1">
    <location>
        <begin position="1007"/>
        <end position="1031"/>
    </location>
</feature>
<dbReference type="InterPro" id="IPR036465">
    <property type="entry name" value="vWFA_dom_sf"/>
</dbReference>
<evidence type="ECO:0000259" key="2">
    <source>
        <dbReference type="PROSITE" id="PS50234"/>
    </source>
</evidence>
<evidence type="ECO:0000313" key="4">
    <source>
        <dbReference type="Proteomes" id="UP000274131"/>
    </source>
</evidence>
<protein>
    <submittedName>
        <fullName evidence="5">VWFA domain-containing protein</fullName>
    </submittedName>
</protein>
<dbReference type="SUPFAM" id="SSF53300">
    <property type="entry name" value="vWA-like"/>
    <property type="match status" value="5"/>
</dbReference>
<dbReference type="PRINTS" id="PR00453">
    <property type="entry name" value="VWFADOMAIN"/>
</dbReference>
<dbReference type="STRING" id="51028.A0A0N4UZ94"/>